<dbReference type="OrthoDB" id="9808166at2"/>
<dbReference type="InterPro" id="IPR005747">
    <property type="entry name" value="MutS2"/>
</dbReference>
<dbReference type="InterPro" id="IPR027417">
    <property type="entry name" value="P-loop_NTPase"/>
</dbReference>
<proteinExistence type="predicted"/>
<evidence type="ECO:0000256" key="1">
    <source>
        <dbReference type="ARBA" id="ARBA00022741"/>
    </source>
</evidence>
<evidence type="ECO:0000256" key="2">
    <source>
        <dbReference type="ARBA" id="ARBA00022840"/>
    </source>
</evidence>
<dbReference type="RefSeq" id="WP_108171526.1">
    <property type="nucleotide sequence ID" value="NZ_QBKQ01000002.1"/>
</dbReference>
<keyword evidence="9" id="KW-1185">Reference proteome</keyword>
<feature type="domain" description="DNA mismatch repair protein MutS core" evidence="6">
    <location>
        <begin position="12"/>
        <end position="316"/>
    </location>
</feature>
<dbReference type="PIRSF" id="PIRSF005814">
    <property type="entry name" value="MutS_YshD"/>
    <property type="match status" value="1"/>
</dbReference>
<dbReference type="GO" id="GO:0030983">
    <property type="term" value="F:mismatched DNA binding"/>
    <property type="evidence" value="ECO:0007669"/>
    <property type="project" value="InterPro"/>
</dbReference>
<dbReference type="NCBIfam" id="TIGR01069">
    <property type="entry name" value="mutS2"/>
    <property type="match status" value="1"/>
</dbReference>
<feature type="coiled-coil region" evidence="4">
    <location>
        <begin position="530"/>
        <end position="581"/>
    </location>
</feature>
<evidence type="ECO:0000256" key="5">
    <source>
        <dbReference type="SAM" id="MobiDB-lite"/>
    </source>
</evidence>
<evidence type="ECO:0000259" key="7">
    <source>
        <dbReference type="SMART" id="SM00534"/>
    </source>
</evidence>
<dbReference type="InterPro" id="IPR007696">
    <property type="entry name" value="DNA_mismatch_repair_MutS_core"/>
</dbReference>
<evidence type="ECO:0000256" key="3">
    <source>
        <dbReference type="ARBA" id="ARBA00023125"/>
    </source>
</evidence>
<dbReference type="Proteomes" id="UP000244174">
    <property type="component" value="Unassembled WGS sequence"/>
</dbReference>
<dbReference type="PANTHER" id="PTHR48466">
    <property type="entry name" value="OS10G0509000 PROTEIN-RELATED"/>
    <property type="match status" value="1"/>
</dbReference>
<sequence>MIKISSRSLDDLEFPVVCEQVSELCITGQGKEKALSIQPYPNYNRTVFGLNQTNEYFNSKTQDQPIPNHGFDSIQPEIKLLGIEGSVLEIGGFRKISAITETVNTHLKYFKKYQEAYPALSETVAHIDFDHSLTDKIDAVIDRFGEMKDNASPLLQDLRRSINSVRGKINTSFNSALSTYQSYGYLDEIKESVVENVRVLAVKAMYRRKVKGGIMGNSKTGSIVYIQPETTFRYTRELNNLEYEEKEEVKRILKELTEFTRPYREILIEYQDLLSDMDVIAAKSKYAEKINGILPKVTKNRELHLKDAYHPLLYLNNKKKGEKTFPQSIELMPDNRIMVISGPNAGGKSITLKTVGLLQVMLQSGLLIPVHEYSRMCLFKKILTDIGDNQSIENHLSTYSYRLKNMNYFLRKCDDKTLFLIDEFGTGSDPELGGALAETFLEVFYEKGSYGILTTHYANLKKLANELPEMSNANMMFDNKTLEPVYKLQVGEAGSSFTFEVAQKNGIPYSLINRSKKKVEKGKIRFDRSIANLQKERSVLRKTTDSLKEKEEKAAAQKEKLEEINTRIQQKLENYQELYDSNQRLIYLGQKVNDLSEKYFSNKKKKELIGEFLKMVEIENSKRKKEDIKKQKAKKAKERQLKQEVQKKIQPIREKKKEEKKKEEQIKKQEANKPKAKLKVGDRVRLEDGKAVGSIDTIEKGKAIVNYGMFTTSVGLEQLELVQSAKK</sequence>
<dbReference type="GO" id="GO:0004519">
    <property type="term" value="F:endonuclease activity"/>
    <property type="evidence" value="ECO:0007669"/>
    <property type="project" value="InterPro"/>
</dbReference>
<dbReference type="InterPro" id="IPR036187">
    <property type="entry name" value="DNA_mismatch_repair_MutS_sf"/>
</dbReference>
<gene>
    <name evidence="8" type="ORF">C8P64_1593</name>
</gene>
<dbReference type="GO" id="GO:0140664">
    <property type="term" value="F:ATP-dependent DNA damage sensor activity"/>
    <property type="evidence" value="ECO:0007669"/>
    <property type="project" value="InterPro"/>
</dbReference>
<evidence type="ECO:0000256" key="4">
    <source>
        <dbReference type="SAM" id="Coils"/>
    </source>
</evidence>
<evidence type="ECO:0000313" key="9">
    <source>
        <dbReference type="Proteomes" id="UP000244174"/>
    </source>
</evidence>
<dbReference type="InterPro" id="IPR045076">
    <property type="entry name" value="MutS"/>
</dbReference>
<dbReference type="InterPro" id="IPR000432">
    <property type="entry name" value="DNA_mismatch_repair_MutS_C"/>
</dbReference>
<feature type="compositionally biased region" description="Basic and acidic residues" evidence="5">
    <location>
        <begin position="638"/>
        <end position="680"/>
    </location>
</feature>
<keyword evidence="4" id="KW-0175">Coiled coil</keyword>
<dbReference type="GO" id="GO:0045910">
    <property type="term" value="P:negative regulation of DNA recombination"/>
    <property type="evidence" value="ECO:0007669"/>
    <property type="project" value="InterPro"/>
</dbReference>
<evidence type="ECO:0000313" key="8">
    <source>
        <dbReference type="EMBL" id="PTX43067.1"/>
    </source>
</evidence>
<feature type="domain" description="DNA mismatch repair proteins mutS family" evidence="7">
    <location>
        <begin position="335"/>
        <end position="520"/>
    </location>
</feature>
<dbReference type="SMART" id="SM00534">
    <property type="entry name" value="MUTSac"/>
    <property type="match status" value="1"/>
</dbReference>
<dbReference type="PANTHER" id="PTHR48466:SF2">
    <property type="entry name" value="OS10G0509000 PROTEIN"/>
    <property type="match status" value="1"/>
</dbReference>
<keyword evidence="1" id="KW-0547">Nucleotide-binding</keyword>
<dbReference type="GO" id="GO:0006298">
    <property type="term" value="P:mismatch repair"/>
    <property type="evidence" value="ECO:0007669"/>
    <property type="project" value="InterPro"/>
</dbReference>
<dbReference type="GO" id="GO:0005524">
    <property type="term" value="F:ATP binding"/>
    <property type="evidence" value="ECO:0007669"/>
    <property type="project" value="UniProtKB-KW"/>
</dbReference>
<dbReference type="Pfam" id="PF00488">
    <property type="entry name" value="MutS_V"/>
    <property type="match status" value="1"/>
</dbReference>
<dbReference type="Gene3D" id="3.40.50.300">
    <property type="entry name" value="P-loop containing nucleotide triphosphate hydrolases"/>
    <property type="match status" value="1"/>
</dbReference>
<accession>A0A2T6AGZ6</accession>
<reference evidence="8 9" key="1">
    <citation type="submission" date="2018-04" db="EMBL/GenBank/DDBJ databases">
        <title>Genomic Encyclopedia of Archaeal and Bacterial Type Strains, Phase II (KMG-II): from individual species to whole genera.</title>
        <authorList>
            <person name="Goeker M."/>
        </authorList>
    </citation>
    <scope>NUCLEOTIDE SEQUENCE [LARGE SCALE GENOMIC DNA]</scope>
    <source>
        <strain evidence="8 9">DSM 23082</strain>
    </source>
</reference>
<dbReference type="EMBL" id="QBKQ01000002">
    <property type="protein sequence ID" value="PTX43067.1"/>
    <property type="molecule type" value="Genomic_DNA"/>
</dbReference>
<dbReference type="SUPFAM" id="SSF52540">
    <property type="entry name" value="P-loop containing nucleoside triphosphate hydrolases"/>
    <property type="match status" value="1"/>
</dbReference>
<evidence type="ECO:0000259" key="6">
    <source>
        <dbReference type="SMART" id="SM00533"/>
    </source>
</evidence>
<dbReference type="SMART" id="SM00533">
    <property type="entry name" value="MUTSd"/>
    <property type="match status" value="1"/>
</dbReference>
<dbReference type="GO" id="GO:0016887">
    <property type="term" value="F:ATP hydrolysis activity"/>
    <property type="evidence" value="ECO:0007669"/>
    <property type="project" value="InterPro"/>
</dbReference>
<name>A0A2T6AGZ6_9FLAO</name>
<keyword evidence="3" id="KW-0238">DNA-binding</keyword>
<organism evidence="8 9">
    <name type="scientific">Christiangramia gaetbulicola</name>
    <dbReference type="NCBI Taxonomy" id="703340"/>
    <lineage>
        <taxon>Bacteria</taxon>
        <taxon>Pseudomonadati</taxon>
        <taxon>Bacteroidota</taxon>
        <taxon>Flavobacteriia</taxon>
        <taxon>Flavobacteriales</taxon>
        <taxon>Flavobacteriaceae</taxon>
        <taxon>Christiangramia</taxon>
    </lineage>
</organism>
<dbReference type="AlphaFoldDB" id="A0A2T6AGZ6"/>
<protein>
    <submittedName>
        <fullName evidence="8">DNA mismatch repair protein MutS2</fullName>
    </submittedName>
</protein>
<keyword evidence="2" id="KW-0067">ATP-binding</keyword>
<feature type="region of interest" description="Disordered" evidence="5">
    <location>
        <begin position="627"/>
        <end position="680"/>
    </location>
</feature>
<comment type="caution">
    <text evidence="8">The sequence shown here is derived from an EMBL/GenBank/DDBJ whole genome shotgun (WGS) entry which is preliminary data.</text>
</comment>
<dbReference type="SUPFAM" id="SSF48334">
    <property type="entry name" value="DNA repair protein MutS, domain III"/>
    <property type="match status" value="1"/>
</dbReference>